<dbReference type="InterPro" id="IPR035587">
    <property type="entry name" value="DUS-like_FMN-bd"/>
</dbReference>
<accession>A0A7S3YU90</accession>
<feature type="domain" description="DUS-like FMN-binding" evidence="4">
    <location>
        <begin position="1"/>
        <end position="112"/>
    </location>
</feature>
<dbReference type="EMBL" id="HBIV01019035">
    <property type="protein sequence ID" value="CAE0662171.1"/>
    <property type="molecule type" value="Transcribed_RNA"/>
</dbReference>
<dbReference type="PANTHER" id="PTHR42907:SF1">
    <property type="entry name" value="FMN-LINKED OXIDOREDUCTASES SUPERFAMILY PROTEIN"/>
    <property type="match status" value="1"/>
</dbReference>
<keyword evidence="3" id="KW-0694">RNA-binding</keyword>
<dbReference type="GO" id="GO:0017150">
    <property type="term" value="F:tRNA dihydrouridine synthase activity"/>
    <property type="evidence" value="ECO:0007669"/>
    <property type="project" value="InterPro"/>
</dbReference>
<dbReference type="GO" id="GO:0000049">
    <property type="term" value="F:tRNA binding"/>
    <property type="evidence" value="ECO:0007669"/>
    <property type="project" value="UniProtKB-KW"/>
</dbReference>
<evidence type="ECO:0000256" key="1">
    <source>
        <dbReference type="ARBA" id="ARBA00022555"/>
    </source>
</evidence>
<proteinExistence type="predicted"/>
<evidence type="ECO:0000256" key="2">
    <source>
        <dbReference type="ARBA" id="ARBA00022857"/>
    </source>
</evidence>
<dbReference type="SUPFAM" id="SSF51395">
    <property type="entry name" value="FMN-linked oxidoreductases"/>
    <property type="match status" value="1"/>
</dbReference>
<dbReference type="AlphaFoldDB" id="A0A7S3YU90"/>
<protein>
    <recommendedName>
        <fullName evidence="4">DUS-like FMN-binding domain-containing protein</fullName>
    </recommendedName>
</protein>
<evidence type="ECO:0000313" key="5">
    <source>
        <dbReference type="EMBL" id="CAE0662171.1"/>
    </source>
</evidence>
<keyword evidence="2" id="KW-0521">NADP</keyword>
<organism evidence="5">
    <name type="scientific">Lotharella globosa</name>
    <dbReference type="NCBI Taxonomy" id="91324"/>
    <lineage>
        <taxon>Eukaryota</taxon>
        <taxon>Sar</taxon>
        <taxon>Rhizaria</taxon>
        <taxon>Cercozoa</taxon>
        <taxon>Chlorarachniophyceae</taxon>
        <taxon>Lotharella</taxon>
    </lineage>
</organism>
<evidence type="ECO:0000259" key="4">
    <source>
        <dbReference type="Pfam" id="PF01207"/>
    </source>
</evidence>
<dbReference type="InterPro" id="IPR004653">
    <property type="entry name" value="DusA"/>
</dbReference>
<reference evidence="5" key="1">
    <citation type="submission" date="2021-01" db="EMBL/GenBank/DDBJ databases">
        <authorList>
            <person name="Corre E."/>
            <person name="Pelletier E."/>
            <person name="Niang G."/>
            <person name="Scheremetjew M."/>
            <person name="Finn R."/>
            <person name="Kale V."/>
            <person name="Holt S."/>
            <person name="Cochrane G."/>
            <person name="Meng A."/>
            <person name="Brown T."/>
            <person name="Cohen L."/>
        </authorList>
    </citation>
    <scope>NUCLEOTIDE SEQUENCE</scope>
    <source>
        <strain evidence="5">CCCM811</strain>
    </source>
</reference>
<dbReference type="Gene3D" id="3.20.20.70">
    <property type="entry name" value="Aldolase class I"/>
    <property type="match status" value="1"/>
</dbReference>
<dbReference type="InterPro" id="IPR013785">
    <property type="entry name" value="Aldolase_TIM"/>
</dbReference>
<name>A0A7S3YU90_9EUKA</name>
<evidence type="ECO:0000256" key="3">
    <source>
        <dbReference type="ARBA" id="ARBA00022884"/>
    </source>
</evidence>
<dbReference type="Pfam" id="PF01207">
    <property type="entry name" value="Dus"/>
    <property type="match status" value="1"/>
</dbReference>
<gene>
    <name evidence="5" type="ORF">LGLO00237_LOCUS13767</name>
</gene>
<keyword evidence="1" id="KW-0820">tRNA-binding</keyword>
<sequence length="268" mass="30223">MLQPDLVRQITHAMRRRVSIPVTVKCRLGADDRDSYPELQEFITTVKASGVTHFLIHARKCLLSGLSTTQNRSIPPIKYDWVYNLCNDYPELDFSLNGHVQTLAEARTHLNYHLQDERRTSVLVGNGSSPASIGGEKCNIAPPPRKGLKGVMLGRAAFTTPFILADADRQIFGQRKNPIDTKPQLIEQYLRYCDRVTESEGSSKKLALALVKPLTNLFHGEVGIKHYKACLLHEEIIRKKNFDIRDVLTMSMKHLSNVDRSAFGLDGR</sequence>
<dbReference type="PANTHER" id="PTHR42907">
    <property type="entry name" value="FMN-LINKED OXIDOREDUCTASES SUPERFAMILY PROTEIN"/>
    <property type="match status" value="1"/>
</dbReference>